<dbReference type="Gene3D" id="3.90.180.10">
    <property type="entry name" value="Medium-chain alcohol dehydrogenases, catalytic domain"/>
    <property type="match status" value="1"/>
</dbReference>
<dbReference type="InterPro" id="IPR006162">
    <property type="entry name" value="Ppantetheine_attach_site"/>
</dbReference>
<dbReference type="CDD" id="cd00833">
    <property type="entry name" value="PKS"/>
    <property type="match status" value="1"/>
</dbReference>
<dbReference type="Gene3D" id="3.30.70.3290">
    <property type="match status" value="1"/>
</dbReference>
<dbReference type="InterPro" id="IPR016036">
    <property type="entry name" value="Malonyl_transacylase_ACP-bd"/>
</dbReference>
<dbReference type="InterPro" id="IPR001227">
    <property type="entry name" value="Ac_transferase_dom_sf"/>
</dbReference>
<dbReference type="PROSITE" id="PS52004">
    <property type="entry name" value="KS3_2"/>
    <property type="match status" value="1"/>
</dbReference>
<dbReference type="InterPro" id="IPR049900">
    <property type="entry name" value="PKS_mFAS_DH"/>
</dbReference>
<dbReference type="InterPro" id="IPR020807">
    <property type="entry name" value="PKS_DH"/>
</dbReference>
<dbReference type="OrthoDB" id="4537517at2"/>
<dbReference type="Pfam" id="PF08659">
    <property type="entry name" value="KR"/>
    <property type="match status" value="1"/>
</dbReference>
<dbReference type="GO" id="GO:0006633">
    <property type="term" value="P:fatty acid biosynthetic process"/>
    <property type="evidence" value="ECO:0007669"/>
    <property type="project" value="InterPro"/>
</dbReference>
<evidence type="ECO:0000256" key="4">
    <source>
        <dbReference type="ARBA" id="ARBA00022553"/>
    </source>
</evidence>
<evidence type="ECO:0000256" key="7">
    <source>
        <dbReference type="ARBA" id="ARBA00023268"/>
    </source>
</evidence>
<dbReference type="InterPro" id="IPR013968">
    <property type="entry name" value="PKS_KR"/>
</dbReference>
<dbReference type="Gene3D" id="3.40.50.720">
    <property type="entry name" value="NAD(P)-binding Rossmann-like Domain"/>
    <property type="match status" value="1"/>
</dbReference>
<dbReference type="InterPro" id="IPR049551">
    <property type="entry name" value="PKS_DH_C"/>
</dbReference>
<evidence type="ECO:0000256" key="5">
    <source>
        <dbReference type="ARBA" id="ARBA00022679"/>
    </source>
</evidence>
<dbReference type="InterPro" id="IPR055123">
    <property type="entry name" value="SpnB-like_Rossmann"/>
</dbReference>
<dbReference type="Gene3D" id="3.10.129.110">
    <property type="entry name" value="Polyketide synthase dehydratase"/>
    <property type="match status" value="1"/>
</dbReference>
<feature type="active site" description="Proton donor; for dehydratase activity" evidence="9">
    <location>
        <position position="1139"/>
    </location>
</feature>
<dbReference type="FunFam" id="3.40.50.720:FF:000209">
    <property type="entry name" value="Polyketide synthase Pks12"/>
    <property type="match status" value="1"/>
</dbReference>
<protein>
    <submittedName>
        <fullName evidence="14">Acyl transferase domain-containing protein</fullName>
    </submittedName>
</protein>
<dbReference type="GO" id="GO:0004315">
    <property type="term" value="F:3-oxoacyl-[acyl-carrier-protein] synthase activity"/>
    <property type="evidence" value="ECO:0007669"/>
    <property type="project" value="InterPro"/>
</dbReference>
<evidence type="ECO:0000256" key="9">
    <source>
        <dbReference type="PROSITE-ProRule" id="PRU01363"/>
    </source>
</evidence>
<dbReference type="GO" id="GO:0031177">
    <property type="term" value="F:phosphopantetheine binding"/>
    <property type="evidence" value="ECO:0007669"/>
    <property type="project" value="InterPro"/>
</dbReference>
<dbReference type="Pfam" id="PF13602">
    <property type="entry name" value="ADH_zinc_N_2"/>
    <property type="match status" value="1"/>
</dbReference>
<keyword evidence="5 14" id="KW-0808">Transferase</keyword>
<dbReference type="InterPro" id="IPR014030">
    <property type="entry name" value="Ketoacyl_synth_N"/>
</dbReference>
<dbReference type="InterPro" id="IPR014031">
    <property type="entry name" value="Ketoacyl_synth_C"/>
</dbReference>
<dbReference type="InterPro" id="IPR016035">
    <property type="entry name" value="Acyl_Trfase/lysoPLipase"/>
</dbReference>
<keyword evidence="3" id="KW-0596">Phosphopantetheine</keyword>
<evidence type="ECO:0000313" key="14">
    <source>
        <dbReference type="EMBL" id="SNR59663.1"/>
    </source>
</evidence>
<reference evidence="15" key="1">
    <citation type="submission" date="2017-06" db="EMBL/GenBank/DDBJ databases">
        <authorList>
            <person name="Varghese N."/>
            <person name="Submissions S."/>
        </authorList>
    </citation>
    <scope>NUCLEOTIDE SEQUENCE [LARGE SCALE GENOMIC DNA]</scope>
    <source>
        <strain evidence="15">DSM 44485</strain>
    </source>
</reference>
<dbReference type="Gene3D" id="3.40.47.10">
    <property type="match status" value="1"/>
</dbReference>
<sequence length="2209" mass="229042">MTASIEQITSALRESVKETRRLRLRNEELEATLGEPVAIVGMACRLPGGVASPQEYWRLLAGGRDAVSGFPGDRGWDLAGLFDPDPDHLGTSYVREGGFLEQVADFDAEFFGISPREAQAMDPRQRLLLEAGWELFEHAGVDPAGLKGSRTGVFVGAGPSDYPHVEGYAVTGTTPSVVSGRVSYVFGLEGPAVTVDTACSSSLVALHLACQALRAGECSMAVAGGVAVMSSPKVIVEFSRQRALSPDGRCKAFADTADGFGFAEGVALLLVEPLSEARRRGHEILAVIRGSAVNQDGASSGLTAPNGPSQQRVIRAALRAAGLAAGDVDVVEAHGTGTTLGDPIEAQALLATYGQDRRAGRPLVLGSVKSNIGHTQAAAGAAGVMKMVLAMRHGVVPATLHVDEPSRHVDWSAGAVRLAVEAVPWPDGGHPRRAGVSSFGVSGTNAHLVLEQPPSDGAAAAPRPAENGHAVQAGEEPPVVPWVVSGRGERGLRGQAARLAEFLAACEDLDPRDAARSLARRAGLSHRAVALGTTRTELLTGLRALARGEPAPGLVEGAARGRTGEAVLVFPGQGSQWPGMALGLLAASPVFRDRFDECDRALAPFTGWSVRDVLRGTAGAPDLDRVDVVQPALFAIMVSLAALWEHAGVVPAAVAGHSQGEIAAACVAGGLTLEDAARVVALRSQALGALSGRGAMASVGLGREEAEGLLTRWDGRLSVAAVNGPGSVVVSGDAGAVAELVAGHRDSEVRVRRLPVDYASHSPHVERIKDDLLARLGGVTPVLSRVPFYSAVTGERLDTTALDAGYWYRNLRQPVRFDEVTRALLERGHELFVESSPHPVLTVGIEETIADADASAVVVGSLHRDRGGPDDFLASVARAYVGGVPVGWEALLGGEARPGHRGSGAELPSYAFQRRRYWQEPSAPSGDALAKAGLRAGEHPLLGAAMDIADSGGAVVLSGRLSLQTHRWLADHAVGDRVLLPGTAFVELALRAAAEAGCSGIEELALEAPLEIPSAGAVQVQVVAGAPDGSGRRPVTVHSRPEDTSVDGEWTANAVGELTGSPFAQDAGDLVTWPPAGAEALPADRLYEEFAERGYGYGEAFRGIRRAWRRGDDVFAEVGLPAPQRGEAGRFGVHPALLDAAVQAAGLLFAEEDPPGAGVRLPFVFARAALAAPGAADLRVRVRRTGPDRAALTAADLDGRPVLSVGAVVVRPVSAGQLRAPSAGALRDALFRLDWVPLTRPAAGPAARRPRWAVLGADGAEVARRLGDSGAVVGEYRDVAGLRAAIAEGAPAPDLAVWCGPGAEDASSGGDTDLAARVRTVTAAALREVQAWLADDVLSAGSLVVRTQGAVAARDGDDVADLASAAVWGLVRTAQTENPDRFVLVDDGTSPDTGGSGEVWAELAACGEPQLAVRSGELLVPRLARADGGESLIPPAGAAAWRLECAGTRTLEGLVLAERPPPTGPLGPREVRVAVRAAGLNFHDVVVALGLIPDEADLGGEGAGIVTAVGGDVHDLEPGDRVLGLLAGAFGPVAVTDHRLLARIPRNWSFEEAASVPVAFLTAHYALFDLAGLRPGESVLVHAGAGGVGMAAIQLARHRGAQVFATAGQGKWPVLRSAGLDDAHIASSRTLDFERHFAEATAGQGVDVVLNSLAGEFVDASLRLTRRPGGRFVEMGKTDVRDPGDVRGGHPGIGYRAFELNEAGPDRIGEMLSEIMELFRTGALEPLPVTAWDVRDAIPAFRFMSRARHVGKIVLTVPPAPDPEGTVLITGGTGTLAGLVARHLAERGARHFLLLGRRGPEAPGADAVRAGLTELGATVETSACDVADRAALARALAAVPAEHPLTMVVHAAGILDDQTLPSLTADRIDAVMRPKVDAALHLHELTAEAGLAQFVVFSSGAGLTGAPGQGNYAAANVFLDALCCHRRAAGLPATSVAWGLWEATSGLTAGLTGSDRARITGYFAPLPTPQALALFDAARGSAEPVLLASAVRTGRLRALARDGSLPALWRGLISAPVPARTAGVDPAAGVAEQLASLDEAGQRRFLLHLVRSHAAVALGGGDAETLDPDSPFRDLGFDSLTAVDLRNRLAGATGCRFPATLVFDHPTPAELAAHLRTRLAPDAAPGPEPLIEEIERLEKALLRGEPGEDLRGRITGRLQTLLNRWNDAHRNGGGPAPEAAAHEATAAALDSATDDELFALIDGDSSDAT</sequence>
<dbReference type="FunFam" id="3.40.366.10:FF:000002">
    <property type="entry name" value="Probable polyketide synthase 2"/>
    <property type="match status" value="1"/>
</dbReference>
<dbReference type="GO" id="GO:0004312">
    <property type="term" value="F:fatty acid synthase activity"/>
    <property type="evidence" value="ECO:0007669"/>
    <property type="project" value="TreeGrafter"/>
</dbReference>
<comment type="cofactor">
    <cofactor evidence="1">
        <name>pantetheine 4'-phosphate</name>
        <dbReference type="ChEBI" id="CHEBI:47942"/>
    </cofactor>
</comment>
<feature type="domain" description="Ketosynthase family 3 (KS3)" evidence="12">
    <location>
        <begin position="34"/>
        <end position="452"/>
    </location>
</feature>
<dbReference type="SUPFAM" id="SSF47336">
    <property type="entry name" value="ACP-like"/>
    <property type="match status" value="1"/>
</dbReference>
<feature type="domain" description="PKS/mFAS DH" evidence="13">
    <location>
        <begin position="939"/>
        <end position="1219"/>
    </location>
</feature>
<feature type="region of interest" description="N-terminal hotdog fold" evidence="9">
    <location>
        <begin position="939"/>
        <end position="1065"/>
    </location>
</feature>
<dbReference type="PANTHER" id="PTHR43775">
    <property type="entry name" value="FATTY ACID SYNTHASE"/>
    <property type="match status" value="1"/>
</dbReference>
<dbReference type="InterPro" id="IPR015083">
    <property type="entry name" value="NorB/c/GfsB-D-like_docking"/>
</dbReference>
<comment type="pathway">
    <text evidence="2">Antibiotic biosynthesis.</text>
</comment>
<dbReference type="InterPro" id="IPR009081">
    <property type="entry name" value="PP-bd_ACP"/>
</dbReference>
<dbReference type="SMART" id="SM00822">
    <property type="entry name" value="PKS_KR"/>
    <property type="match status" value="1"/>
</dbReference>
<dbReference type="SUPFAM" id="SSF50129">
    <property type="entry name" value="GroES-like"/>
    <property type="match status" value="1"/>
</dbReference>
<dbReference type="InterPro" id="IPR042104">
    <property type="entry name" value="PKS_dehydratase_sf"/>
</dbReference>
<evidence type="ECO:0000259" key="12">
    <source>
        <dbReference type="PROSITE" id="PS52004"/>
    </source>
</evidence>
<dbReference type="SMART" id="SM00823">
    <property type="entry name" value="PKS_PP"/>
    <property type="match status" value="1"/>
</dbReference>
<dbReference type="InterPro" id="IPR050091">
    <property type="entry name" value="PKS_NRPS_Biosynth_Enz"/>
</dbReference>
<name>A0A238XMI1_9ACTN</name>
<dbReference type="CDD" id="cd08956">
    <property type="entry name" value="KR_3_FAS_SDR_x"/>
    <property type="match status" value="1"/>
</dbReference>
<dbReference type="RefSeq" id="WP_089312061.1">
    <property type="nucleotide sequence ID" value="NZ_FZNP01000004.1"/>
</dbReference>
<dbReference type="FunFam" id="1.10.1200.10:FF:000007">
    <property type="entry name" value="Probable polyketide synthase pks17"/>
    <property type="match status" value="1"/>
</dbReference>
<keyword evidence="4" id="KW-0597">Phosphoprotein</keyword>
<keyword evidence="15" id="KW-1185">Reference proteome</keyword>
<evidence type="ECO:0000259" key="11">
    <source>
        <dbReference type="PROSITE" id="PS50075"/>
    </source>
</evidence>
<proteinExistence type="predicted"/>
<feature type="region of interest" description="C-terminal hotdog fold" evidence="9">
    <location>
        <begin position="1078"/>
        <end position="1219"/>
    </location>
</feature>
<dbReference type="InterPro" id="IPR013154">
    <property type="entry name" value="ADH-like_N"/>
</dbReference>
<dbReference type="SUPFAM" id="SSF55048">
    <property type="entry name" value="Probable ACP-binding domain of malonyl-CoA ACP transacylase"/>
    <property type="match status" value="1"/>
</dbReference>
<dbReference type="Gene3D" id="1.10.1200.10">
    <property type="entry name" value="ACP-like"/>
    <property type="match status" value="1"/>
</dbReference>
<dbReference type="PROSITE" id="PS52019">
    <property type="entry name" value="PKS_MFAS_DH"/>
    <property type="match status" value="1"/>
</dbReference>
<dbReference type="InterPro" id="IPR020841">
    <property type="entry name" value="PKS_Beta-ketoAc_synthase_dom"/>
</dbReference>
<dbReference type="SUPFAM" id="SSF51735">
    <property type="entry name" value="NAD(P)-binding Rossmann-fold domains"/>
    <property type="match status" value="3"/>
</dbReference>
<dbReference type="Gene3D" id="3.40.366.10">
    <property type="entry name" value="Malonyl-Coenzyme A Acyl Carrier Protein, domain 2"/>
    <property type="match status" value="1"/>
</dbReference>
<evidence type="ECO:0000256" key="10">
    <source>
        <dbReference type="SAM" id="MobiDB-lite"/>
    </source>
</evidence>
<organism evidence="14 15">
    <name type="scientific">Actinomadura mexicana</name>
    <dbReference type="NCBI Taxonomy" id="134959"/>
    <lineage>
        <taxon>Bacteria</taxon>
        <taxon>Bacillati</taxon>
        <taxon>Actinomycetota</taxon>
        <taxon>Actinomycetes</taxon>
        <taxon>Streptosporangiales</taxon>
        <taxon>Thermomonosporaceae</taxon>
        <taxon>Actinomadura</taxon>
    </lineage>
</organism>
<dbReference type="SMART" id="SM00827">
    <property type="entry name" value="PKS_AT"/>
    <property type="match status" value="1"/>
</dbReference>
<dbReference type="SMART" id="SM00829">
    <property type="entry name" value="PKS_ER"/>
    <property type="match status" value="1"/>
</dbReference>
<dbReference type="Proteomes" id="UP000198420">
    <property type="component" value="Unassembled WGS sequence"/>
</dbReference>
<dbReference type="Pfam" id="PF14765">
    <property type="entry name" value="PS-DH"/>
    <property type="match status" value="1"/>
</dbReference>
<dbReference type="SMART" id="SM00825">
    <property type="entry name" value="PKS_KS"/>
    <property type="match status" value="1"/>
</dbReference>
<evidence type="ECO:0000259" key="13">
    <source>
        <dbReference type="PROSITE" id="PS52019"/>
    </source>
</evidence>
<dbReference type="PROSITE" id="PS50075">
    <property type="entry name" value="CARRIER"/>
    <property type="match status" value="1"/>
</dbReference>
<dbReference type="PROSITE" id="PS00012">
    <property type="entry name" value="PHOSPHOPANTETHEINE"/>
    <property type="match status" value="1"/>
</dbReference>
<dbReference type="InterPro" id="IPR049552">
    <property type="entry name" value="PKS_DH_N"/>
</dbReference>
<dbReference type="PROSITE" id="PS00606">
    <property type="entry name" value="KS3_1"/>
    <property type="match status" value="1"/>
</dbReference>
<gene>
    <name evidence="14" type="ORF">SAMN06265355_104460</name>
</gene>
<dbReference type="PANTHER" id="PTHR43775:SF51">
    <property type="entry name" value="INACTIVE PHENOLPHTHIOCEROL SYNTHESIS POLYKETIDE SYNTHASE TYPE I PKS1-RELATED"/>
    <property type="match status" value="1"/>
</dbReference>
<dbReference type="InterPro" id="IPR057326">
    <property type="entry name" value="KR_dom"/>
</dbReference>
<dbReference type="GO" id="GO:0016491">
    <property type="term" value="F:oxidoreductase activity"/>
    <property type="evidence" value="ECO:0007669"/>
    <property type="project" value="InterPro"/>
</dbReference>
<dbReference type="Pfam" id="PF08240">
    <property type="entry name" value="ADH_N"/>
    <property type="match status" value="1"/>
</dbReference>
<dbReference type="Pfam" id="PF00550">
    <property type="entry name" value="PP-binding"/>
    <property type="match status" value="1"/>
</dbReference>
<dbReference type="SUPFAM" id="SSF53901">
    <property type="entry name" value="Thiolase-like"/>
    <property type="match status" value="1"/>
</dbReference>
<feature type="active site" description="Proton acceptor; for dehydratase activity" evidence="9">
    <location>
        <position position="972"/>
    </location>
</feature>
<dbReference type="Gene3D" id="3.40.50.11460">
    <property type="match status" value="1"/>
</dbReference>
<dbReference type="InterPro" id="IPR036736">
    <property type="entry name" value="ACP-like_sf"/>
</dbReference>
<evidence type="ECO:0000256" key="1">
    <source>
        <dbReference type="ARBA" id="ARBA00001957"/>
    </source>
</evidence>
<dbReference type="GO" id="GO:0033068">
    <property type="term" value="P:macrolide biosynthetic process"/>
    <property type="evidence" value="ECO:0007669"/>
    <property type="project" value="UniProtKB-ARBA"/>
</dbReference>
<dbReference type="GO" id="GO:0008270">
    <property type="term" value="F:zinc ion binding"/>
    <property type="evidence" value="ECO:0007669"/>
    <property type="project" value="InterPro"/>
</dbReference>
<dbReference type="PROSITE" id="PS01162">
    <property type="entry name" value="QOR_ZETA_CRYSTAL"/>
    <property type="match status" value="1"/>
</dbReference>
<evidence type="ECO:0000256" key="3">
    <source>
        <dbReference type="ARBA" id="ARBA00022450"/>
    </source>
</evidence>
<dbReference type="FunFam" id="3.90.180.10:FF:000032">
    <property type="entry name" value="Probable polyketide synthase pks1"/>
    <property type="match status" value="1"/>
</dbReference>
<dbReference type="InterPro" id="IPR020843">
    <property type="entry name" value="ER"/>
</dbReference>
<dbReference type="Pfam" id="PF22953">
    <property type="entry name" value="SpnB_Rossmann"/>
    <property type="match status" value="1"/>
</dbReference>
<dbReference type="Pfam" id="PF21089">
    <property type="entry name" value="PKS_DH_N"/>
    <property type="match status" value="1"/>
</dbReference>
<dbReference type="SUPFAM" id="SSF52151">
    <property type="entry name" value="FabD/lysophospholipase-like"/>
    <property type="match status" value="1"/>
</dbReference>
<dbReference type="InterPro" id="IPR018201">
    <property type="entry name" value="Ketoacyl_synth_AS"/>
</dbReference>
<dbReference type="FunFam" id="3.40.47.10:FF:000019">
    <property type="entry name" value="Polyketide synthase type I"/>
    <property type="match status" value="1"/>
</dbReference>
<dbReference type="InterPro" id="IPR011032">
    <property type="entry name" value="GroES-like_sf"/>
</dbReference>
<feature type="region of interest" description="Disordered" evidence="10">
    <location>
        <begin position="453"/>
        <end position="474"/>
    </location>
</feature>
<dbReference type="InterPro" id="IPR002364">
    <property type="entry name" value="Quin_OxRdtase/zeta-crystal_CS"/>
</dbReference>
<dbReference type="Pfam" id="PF00698">
    <property type="entry name" value="Acyl_transf_1"/>
    <property type="match status" value="1"/>
</dbReference>
<evidence type="ECO:0000256" key="2">
    <source>
        <dbReference type="ARBA" id="ARBA00004792"/>
    </source>
</evidence>
<feature type="domain" description="Carrier" evidence="11">
    <location>
        <begin position="2044"/>
        <end position="2119"/>
    </location>
</feature>
<evidence type="ECO:0000256" key="6">
    <source>
        <dbReference type="ARBA" id="ARBA00023194"/>
    </source>
</evidence>
<keyword evidence="8" id="KW-0012">Acyltransferase</keyword>
<dbReference type="Pfam" id="PF02801">
    <property type="entry name" value="Ketoacyl-synt_C"/>
    <property type="match status" value="1"/>
</dbReference>
<dbReference type="InterPro" id="IPR036291">
    <property type="entry name" value="NAD(P)-bd_dom_sf"/>
</dbReference>
<dbReference type="Pfam" id="PF16197">
    <property type="entry name" value="KAsynt_C_assoc"/>
    <property type="match status" value="1"/>
</dbReference>
<dbReference type="InterPro" id="IPR032821">
    <property type="entry name" value="PKS_assoc"/>
</dbReference>
<dbReference type="Pfam" id="PF00109">
    <property type="entry name" value="ketoacyl-synt"/>
    <property type="match status" value="1"/>
</dbReference>
<dbReference type="InterPro" id="IPR020806">
    <property type="entry name" value="PKS_PP-bd"/>
</dbReference>
<dbReference type="SMART" id="SM00826">
    <property type="entry name" value="PKS_DH"/>
    <property type="match status" value="1"/>
</dbReference>
<dbReference type="Pfam" id="PF08990">
    <property type="entry name" value="Docking"/>
    <property type="match status" value="1"/>
</dbReference>
<evidence type="ECO:0000313" key="15">
    <source>
        <dbReference type="Proteomes" id="UP000198420"/>
    </source>
</evidence>
<dbReference type="InterPro" id="IPR014043">
    <property type="entry name" value="Acyl_transferase_dom"/>
</dbReference>
<accession>A0A238XMI1</accession>
<dbReference type="CDD" id="cd05195">
    <property type="entry name" value="enoyl_red"/>
    <property type="match status" value="1"/>
</dbReference>
<dbReference type="EMBL" id="FZNP01000004">
    <property type="protein sequence ID" value="SNR59663.1"/>
    <property type="molecule type" value="Genomic_DNA"/>
</dbReference>
<dbReference type="SMART" id="SM01294">
    <property type="entry name" value="PKS_PP_betabranch"/>
    <property type="match status" value="1"/>
</dbReference>
<keyword evidence="7" id="KW-0511">Multifunctional enzyme</keyword>
<dbReference type="InterPro" id="IPR016039">
    <property type="entry name" value="Thiolase-like"/>
</dbReference>
<keyword evidence="6" id="KW-0045">Antibiotic biosynthesis</keyword>
<evidence type="ECO:0000256" key="8">
    <source>
        <dbReference type="ARBA" id="ARBA00023315"/>
    </source>
</evidence>